<protein>
    <submittedName>
        <fullName evidence="1">Uncharacterized protein</fullName>
    </submittedName>
</protein>
<name>A0ACB1AXX3_MELEN</name>
<reference evidence="1" key="1">
    <citation type="submission" date="2023-11" db="EMBL/GenBank/DDBJ databases">
        <authorList>
            <person name="Poullet M."/>
        </authorList>
    </citation>
    <scope>NUCLEOTIDE SEQUENCE</scope>
    <source>
        <strain evidence="1">E1834</strain>
    </source>
</reference>
<dbReference type="Proteomes" id="UP001497535">
    <property type="component" value="Unassembled WGS sequence"/>
</dbReference>
<comment type="caution">
    <text evidence="1">The sequence shown here is derived from an EMBL/GenBank/DDBJ whole genome shotgun (WGS) entry which is preliminary data.</text>
</comment>
<keyword evidence="2" id="KW-1185">Reference proteome</keyword>
<dbReference type="EMBL" id="CAVMJV010000138">
    <property type="protein sequence ID" value="CAK5111188.1"/>
    <property type="molecule type" value="Genomic_DNA"/>
</dbReference>
<gene>
    <name evidence="1" type="ORF">MENTE1834_LOCUS44613</name>
</gene>
<evidence type="ECO:0000313" key="2">
    <source>
        <dbReference type="Proteomes" id="UP001497535"/>
    </source>
</evidence>
<evidence type="ECO:0000313" key="1">
    <source>
        <dbReference type="EMBL" id="CAK5111188.1"/>
    </source>
</evidence>
<accession>A0ACB1AXX3</accession>
<proteinExistence type="predicted"/>
<sequence>MKFFCIPSSLFACKNGVVEQSDFSQLKLESVPKEIIKSRKYIEELLLNVNSIEELPPDLFRCTKIRKLDVSENKIKVIPTEIGMLFSLEELNLSKNEIVEIPEEIGSCQNLVCLDISTNILTGFPKSFVDLTNLASLNLSNNSLTHLPADIDHLVNLQFLDIAQCELRALPPSIVRLRLLKVLDLCDNYLTDLPSEMGGLVSLEMLDLHCNMVSHLPESLLNCGALRSLDMSGNQLNELPANIGDLKNLMELTICENQIRQLPSSIGQLKRLESLKCAKNCLSELTPSICSCVQLTDLILCENRLNELPASIGNLSKLRFLDVNVNNLRSIPSTIGGCSSLTILSLRHNQINDLPFEIGRLNVLTCYLLPQQEQPQKQSSQLKTSSCVGGARVCFAGDRAEEFEEDKVPIGKFERYDTPHPKPFAPKNRNRNSTELSAGVTLPLSSSRSDKSEAQNISGNKSNDQSVIEESRPLRSVLKRRPQSVLSLISTSELLPALLGANNNSTENGETPGMKMKKSVRKNIQLKRGDAGFQWTIVGGSDSLPYNGKNGLFISQIVPGGVAEKAGFRVDDQILAVNGDDIRGLSHSDVVKFIKNAGNVLEFLVERDQFIDDQMQRSTSCLATQQIFSANSKPNERHSFRIIRDGNGCVPFTVSGNGRWPQDPFSISAIKTSFECPLLPGDRIISIDGTNVKFGARLDQVRTLLTGLPGTNVTVGIERGNYLPDNVQNDNLQVTPLTCSTAFSELSLSRSLPSLCVVTNDLANQQQQQKKPIINGVSSVPPQNKNISQLQQQHHFNRHSSLRSNPTTAFSATRPPLPLPRHHRSLSNLAEIEQGNKITPEMLRSSTPIEYPPGEEPKIFCQNNSVNNNEDKQQTLSNQIKSNNVVNLQQPKPTNFSSILPPSPAKILSSPTNNRNTSFSPTQKATNYINNNGFSSKPSKIEKPLATSTPIPPQEVVSNLSQIKSSHIPKPMTNSSPPVIDVGNSKIPPPIAPKPKVTHDPSINSTKTTNIASIEQNNSKQSSVPSFSSKLKLFEHLQTTNNSVSTNVGNVTTIPQRPSGIPLKKPLVNPQEMERLRETSFGSLNNKKVLGNDFSLQEEDEEEEHLNSVEQLDSLLNDR</sequence>
<organism evidence="1 2">
    <name type="scientific">Meloidogyne enterolobii</name>
    <name type="common">Root-knot nematode worm</name>
    <name type="synonym">Meloidogyne mayaguensis</name>
    <dbReference type="NCBI Taxonomy" id="390850"/>
    <lineage>
        <taxon>Eukaryota</taxon>
        <taxon>Metazoa</taxon>
        <taxon>Ecdysozoa</taxon>
        <taxon>Nematoda</taxon>
        <taxon>Chromadorea</taxon>
        <taxon>Rhabditida</taxon>
        <taxon>Tylenchina</taxon>
        <taxon>Tylenchomorpha</taxon>
        <taxon>Tylenchoidea</taxon>
        <taxon>Meloidogynidae</taxon>
        <taxon>Meloidogyninae</taxon>
        <taxon>Meloidogyne</taxon>
    </lineage>
</organism>